<dbReference type="SUPFAM" id="SSF55347">
    <property type="entry name" value="Glyceraldehyde-3-phosphate dehydrogenase-like, C-terminal domain"/>
    <property type="match status" value="1"/>
</dbReference>
<dbReference type="EC" id="1.1.1.3" evidence="4 10"/>
<evidence type="ECO:0000256" key="6">
    <source>
        <dbReference type="ARBA" id="ARBA00022605"/>
    </source>
</evidence>
<reference evidence="14" key="1">
    <citation type="submission" date="2022-10" db="EMBL/GenBank/DDBJ databases">
        <authorList>
            <person name="Kim H.S."/>
            <person name="Kim J.-S."/>
            <person name="Suh M.K."/>
            <person name="Eom M.K."/>
            <person name="Lee J.-S."/>
        </authorList>
    </citation>
    <scope>NUCLEOTIDE SEQUENCE</scope>
    <source>
        <strain evidence="14">LIP-5</strain>
    </source>
</reference>
<feature type="domain" description="Aspartate/homoserine dehydrogenase NAD-binding" evidence="13">
    <location>
        <begin position="13"/>
        <end position="121"/>
    </location>
</feature>
<evidence type="ECO:0000313" key="14">
    <source>
        <dbReference type="EMBL" id="MCU7693237.1"/>
    </source>
</evidence>
<comment type="similarity">
    <text evidence="3 11">Belongs to the homoserine dehydrogenase family.</text>
</comment>
<gene>
    <name evidence="14" type="ORF">OD355_01760</name>
</gene>
<evidence type="ECO:0000259" key="13">
    <source>
        <dbReference type="Pfam" id="PF03447"/>
    </source>
</evidence>
<evidence type="ECO:0000256" key="11">
    <source>
        <dbReference type="RuleBase" id="RU004171"/>
    </source>
</evidence>
<dbReference type="Pfam" id="PF03447">
    <property type="entry name" value="NAD_binding_3"/>
    <property type="match status" value="1"/>
</dbReference>
<evidence type="ECO:0000256" key="8">
    <source>
        <dbReference type="ARBA" id="ARBA00023002"/>
    </source>
</evidence>
<keyword evidence="7 10" id="KW-0791">Threonine biosynthesis</keyword>
<evidence type="ECO:0000256" key="9">
    <source>
        <dbReference type="ARBA" id="ARBA00023167"/>
    </source>
</evidence>
<organism evidence="14 15">
    <name type="scientific">Haoranjiania flava</name>
    <dbReference type="NCBI Taxonomy" id="1856322"/>
    <lineage>
        <taxon>Bacteria</taxon>
        <taxon>Pseudomonadati</taxon>
        <taxon>Bacteroidota</taxon>
        <taxon>Chitinophagia</taxon>
        <taxon>Chitinophagales</taxon>
        <taxon>Chitinophagaceae</taxon>
        <taxon>Haoranjiania</taxon>
    </lineage>
</organism>
<dbReference type="SUPFAM" id="SSF51735">
    <property type="entry name" value="NAD(P)-binding Rossmann-fold domains"/>
    <property type="match status" value="1"/>
</dbReference>
<evidence type="ECO:0000259" key="12">
    <source>
        <dbReference type="Pfam" id="PF00742"/>
    </source>
</evidence>
<dbReference type="AlphaFoldDB" id="A0AAE3LJ29"/>
<feature type="domain" description="Homoserine dehydrogenase catalytic" evidence="12">
    <location>
        <begin position="131"/>
        <end position="309"/>
    </location>
</feature>
<evidence type="ECO:0000313" key="15">
    <source>
        <dbReference type="Proteomes" id="UP001209317"/>
    </source>
</evidence>
<dbReference type="GO" id="GO:0009088">
    <property type="term" value="P:threonine biosynthetic process"/>
    <property type="evidence" value="ECO:0007669"/>
    <property type="project" value="UniProtKB-KW"/>
</dbReference>
<dbReference type="Gene3D" id="3.30.70.260">
    <property type="match status" value="1"/>
</dbReference>
<comment type="catalytic activity">
    <reaction evidence="10">
        <text>L-homoserine + NADP(+) = L-aspartate 4-semialdehyde + NADPH + H(+)</text>
        <dbReference type="Rhea" id="RHEA:15761"/>
        <dbReference type="ChEBI" id="CHEBI:15378"/>
        <dbReference type="ChEBI" id="CHEBI:57476"/>
        <dbReference type="ChEBI" id="CHEBI:57783"/>
        <dbReference type="ChEBI" id="CHEBI:58349"/>
        <dbReference type="ChEBI" id="CHEBI:537519"/>
        <dbReference type="EC" id="1.1.1.3"/>
    </reaction>
</comment>
<dbReference type="InterPro" id="IPR005106">
    <property type="entry name" value="Asp/hSer_DH_NAD-bd"/>
</dbReference>
<dbReference type="PANTHER" id="PTHR43331">
    <property type="entry name" value="HOMOSERINE DEHYDROGENASE"/>
    <property type="match status" value="1"/>
</dbReference>
<evidence type="ECO:0000256" key="2">
    <source>
        <dbReference type="ARBA" id="ARBA00005062"/>
    </source>
</evidence>
<evidence type="ECO:0000256" key="1">
    <source>
        <dbReference type="ARBA" id="ARBA00005056"/>
    </source>
</evidence>
<comment type="pathway">
    <text evidence="2 10">Amino-acid biosynthesis; L-methionine biosynthesis via de novo pathway; L-homoserine from L-aspartate: step 3/3.</text>
</comment>
<evidence type="ECO:0000256" key="5">
    <source>
        <dbReference type="ARBA" id="ARBA00013376"/>
    </source>
</evidence>
<evidence type="ECO:0000256" key="3">
    <source>
        <dbReference type="ARBA" id="ARBA00006753"/>
    </source>
</evidence>
<dbReference type="InterPro" id="IPR019811">
    <property type="entry name" value="HDH_CS"/>
</dbReference>
<dbReference type="Proteomes" id="UP001209317">
    <property type="component" value="Unassembled WGS sequence"/>
</dbReference>
<keyword evidence="9 10" id="KW-0486">Methionine biosynthesis</keyword>
<evidence type="ECO:0000256" key="7">
    <source>
        <dbReference type="ARBA" id="ARBA00022697"/>
    </source>
</evidence>
<dbReference type="RefSeq" id="WP_263036725.1">
    <property type="nucleotide sequence ID" value="NZ_JAOTPL010000002.1"/>
</dbReference>
<dbReference type="PANTHER" id="PTHR43331:SF1">
    <property type="entry name" value="HOMOSERINE DEHYDROGENASE"/>
    <property type="match status" value="1"/>
</dbReference>
<accession>A0AAE3LJ29</accession>
<dbReference type="EMBL" id="JAOTPL010000002">
    <property type="protein sequence ID" value="MCU7693237.1"/>
    <property type="molecule type" value="Genomic_DNA"/>
</dbReference>
<keyword evidence="8 10" id="KW-0560">Oxidoreductase</keyword>
<name>A0AAE3LJ29_9BACT</name>
<dbReference type="GO" id="GO:0050661">
    <property type="term" value="F:NADP binding"/>
    <property type="evidence" value="ECO:0007669"/>
    <property type="project" value="InterPro"/>
</dbReference>
<dbReference type="InterPro" id="IPR036291">
    <property type="entry name" value="NAD(P)-bd_dom_sf"/>
</dbReference>
<dbReference type="NCBIfam" id="NF004976">
    <property type="entry name" value="PRK06349.1"/>
    <property type="match status" value="1"/>
</dbReference>
<dbReference type="GO" id="GO:0004412">
    <property type="term" value="F:homoserine dehydrogenase activity"/>
    <property type="evidence" value="ECO:0007669"/>
    <property type="project" value="UniProtKB-EC"/>
</dbReference>
<evidence type="ECO:0000256" key="4">
    <source>
        <dbReference type="ARBA" id="ARBA00013213"/>
    </source>
</evidence>
<dbReference type="FunFam" id="3.30.360.10:FF:000005">
    <property type="entry name" value="Homoserine dehydrogenase"/>
    <property type="match status" value="1"/>
</dbReference>
<dbReference type="PROSITE" id="PS01042">
    <property type="entry name" value="HOMOSER_DHGENASE"/>
    <property type="match status" value="1"/>
</dbReference>
<keyword evidence="10" id="KW-0521">NADP</keyword>
<protein>
    <recommendedName>
        <fullName evidence="5 10">Homoserine dehydrogenase</fullName>
        <ecNumber evidence="4 10">1.1.1.3</ecNumber>
    </recommendedName>
</protein>
<proteinExistence type="inferred from homology"/>
<dbReference type="Pfam" id="PF00742">
    <property type="entry name" value="Homoserine_dh"/>
    <property type="match status" value="1"/>
</dbReference>
<comment type="caution">
    <text evidence="14">The sequence shown here is derived from an EMBL/GenBank/DDBJ whole genome shotgun (WGS) entry which is preliminary data.</text>
</comment>
<evidence type="ECO:0000256" key="10">
    <source>
        <dbReference type="RuleBase" id="RU000579"/>
    </source>
</evidence>
<keyword evidence="6 10" id="KW-0028">Amino-acid biosynthesis</keyword>
<comment type="pathway">
    <text evidence="1 10">Amino-acid biosynthesis; L-threonine biosynthesis; L-threonine from L-aspartate: step 3/5.</text>
</comment>
<sequence>MSEEKELVIGMFGFGVVGEGLYRILQQTPSLKARMKKVCIKHPGKKRNAPEDLFTTDKNELLFDEEINVIVEVINESDAAFDIVSTALKNNKNVVSASKKMIAEHLQEILDLQKQTGLSFLCEPAACASIPVIRNLEEYYDNDLLHSIRAIVNGSTNFILTKMFDENLSFQDALLLAQQLGYAETDPTLDVEGFDAANKWTILLNHAYGIVVRSGEILFSGIQNVQLSDAKVAKEKKWQIKLVAQAKTLLNGKVAAFVLPQFVEDEDLLAFVKNEFNGVVIESGFADKQFFYGKGAGSMATGSAVMSDVAALRYGYRYEYKKLYHHKPKELTNDFYLRVYVSFDEFSTIEKDDFEWIEEWHGGLDRSYLIGVIHFEKLVKNQWWKEKGISLILSADEIIEEIESRKVKKRSLELAGIQLK</sequence>
<dbReference type="InterPro" id="IPR001342">
    <property type="entry name" value="HDH_cat"/>
</dbReference>
<keyword evidence="15" id="KW-1185">Reference proteome</keyword>
<dbReference type="Gene3D" id="3.40.50.720">
    <property type="entry name" value="NAD(P)-binding Rossmann-like Domain"/>
    <property type="match status" value="1"/>
</dbReference>
<dbReference type="GO" id="GO:0009086">
    <property type="term" value="P:methionine biosynthetic process"/>
    <property type="evidence" value="ECO:0007669"/>
    <property type="project" value="UniProtKB-KW"/>
</dbReference>
<dbReference type="Gene3D" id="3.30.360.10">
    <property type="entry name" value="Dihydrodipicolinate Reductase, domain 2"/>
    <property type="match status" value="1"/>
</dbReference>